<evidence type="ECO:0000256" key="1">
    <source>
        <dbReference type="SAM" id="SignalP"/>
    </source>
</evidence>
<comment type="caution">
    <text evidence="2">The sequence shown here is derived from an EMBL/GenBank/DDBJ whole genome shotgun (WGS) entry which is preliminary data.</text>
</comment>
<keyword evidence="1" id="KW-0732">Signal</keyword>
<evidence type="ECO:0000313" key="3">
    <source>
        <dbReference type="Proteomes" id="UP000177942"/>
    </source>
</evidence>
<feature type="signal peptide" evidence="1">
    <location>
        <begin position="1"/>
        <end position="24"/>
    </location>
</feature>
<dbReference type="AlphaFoldDB" id="A0A1G1ZLK2"/>
<sequence>MKKSFLPIFLITFVVAGAMQISTAVEPSQFNRNNNGLREEIGQESLSLILEHAAESLFRSVLNACGIRSAIFSGNAVSLDANPDGTYSVYVKCAGVYSPCSIIDMQPPTEVVATGIDGLGERLDLKLSWKPVALLTILDRNGVACQWLPVIVHHLSVGGGVSSSSSPLSCLGAGLSGTCTTLAGCVGGLFVEPDDGAVCAAGEGCCVL</sequence>
<name>A0A1G1ZLK2_9BACT</name>
<gene>
    <name evidence="2" type="ORF">A3A16_03150</name>
</gene>
<reference evidence="2 3" key="1">
    <citation type="journal article" date="2016" name="Nat. Commun.">
        <title>Thousands of microbial genomes shed light on interconnected biogeochemical processes in an aquifer system.</title>
        <authorList>
            <person name="Anantharaman K."/>
            <person name="Brown C.T."/>
            <person name="Hug L.A."/>
            <person name="Sharon I."/>
            <person name="Castelle C.J."/>
            <person name="Probst A.J."/>
            <person name="Thomas B.C."/>
            <person name="Singh A."/>
            <person name="Wilkins M.J."/>
            <person name="Karaoz U."/>
            <person name="Brodie E.L."/>
            <person name="Williams K.H."/>
            <person name="Hubbard S.S."/>
            <person name="Banfield J.F."/>
        </authorList>
    </citation>
    <scope>NUCLEOTIDE SEQUENCE [LARGE SCALE GENOMIC DNA]</scope>
</reference>
<evidence type="ECO:0000313" key="2">
    <source>
        <dbReference type="EMBL" id="OGY65421.1"/>
    </source>
</evidence>
<feature type="chain" id="PRO_5009581820" evidence="1">
    <location>
        <begin position="25"/>
        <end position="208"/>
    </location>
</feature>
<organism evidence="2 3">
    <name type="scientific">Candidatus Harrisonbacteria bacterium RIFCSPLOWO2_01_FULL_44_18</name>
    <dbReference type="NCBI Taxonomy" id="1798407"/>
    <lineage>
        <taxon>Bacteria</taxon>
        <taxon>Candidatus Harrisoniibacteriota</taxon>
    </lineage>
</organism>
<proteinExistence type="predicted"/>
<dbReference type="Proteomes" id="UP000177942">
    <property type="component" value="Unassembled WGS sequence"/>
</dbReference>
<protein>
    <submittedName>
        <fullName evidence="2">Uncharacterized protein</fullName>
    </submittedName>
</protein>
<dbReference type="EMBL" id="MHJJ01000010">
    <property type="protein sequence ID" value="OGY65421.1"/>
    <property type="molecule type" value="Genomic_DNA"/>
</dbReference>
<accession>A0A1G1ZLK2</accession>
<dbReference type="STRING" id="1798407.A3A16_03150"/>